<organism evidence="1 2">
    <name type="scientific">Paraburkholderia eburnea</name>
    <dbReference type="NCBI Taxonomy" id="1189126"/>
    <lineage>
        <taxon>Bacteria</taxon>
        <taxon>Pseudomonadati</taxon>
        <taxon>Pseudomonadota</taxon>
        <taxon>Betaproteobacteria</taxon>
        <taxon>Burkholderiales</taxon>
        <taxon>Burkholderiaceae</taxon>
        <taxon>Paraburkholderia</taxon>
    </lineage>
</organism>
<dbReference type="AlphaFoldDB" id="A0A2S4M856"/>
<comment type="caution">
    <text evidence="1">The sequence shown here is derived from an EMBL/GenBank/DDBJ whole genome shotgun (WGS) entry which is preliminary data.</text>
</comment>
<gene>
    <name evidence="1" type="ORF">B0G62_108199</name>
</gene>
<dbReference type="EMBL" id="PQGA01000008">
    <property type="protein sequence ID" value="POR50707.1"/>
    <property type="molecule type" value="Genomic_DNA"/>
</dbReference>
<sequence length="89" mass="10237">MESISVTVFVPIIVGNTRRAVLLPWPGYDDDFRIVVFRNCRRWLVDGMHPVSATISCRGVASERPVHSRYRTPEREHIRTTPIALGEYL</sequence>
<proteinExistence type="predicted"/>
<evidence type="ECO:0000313" key="2">
    <source>
        <dbReference type="Proteomes" id="UP000237381"/>
    </source>
</evidence>
<reference evidence="1 2" key="1">
    <citation type="submission" date="2018-01" db="EMBL/GenBank/DDBJ databases">
        <title>Genomic Encyclopedia of Type Strains, Phase III (KMG-III): the genomes of soil and plant-associated and newly described type strains.</title>
        <authorList>
            <person name="Whitman W."/>
        </authorList>
    </citation>
    <scope>NUCLEOTIDE SEQUENCE [LARGE SCALE GENOMIC DNA]</scope>
    <source>
        <strain evidence="1 2">JCM 18070</strain>
    </source>
</reference>
<keyword evidence="2" id="KW-1185">Reference proteome</keyword>
<evidence type="ECO:0000313" key="1">
    <source>
        <dbReference type="EMBL" id="POR50707.1"/>
    </source>
</evidence>
<dbReference type="Proteomes" id="UP000237381">
    <property type="component" value="Unassembled WGS sequence"/>
</dbReference>
<name>A0A2S4M856_9BURK</name>
<protein>
    <submittedName>
        <fullName evidence="1">Uncharacterized protein</fullName>
    </submittedName>
</protein>
<accession>A0A2S4M856</accession>